<protein>
    <recommendedName>
        <fullName evidence="11">CHCH domain-containing protein</fullName>
    </recommendedName>
</protein>
<keyword evidence="4" id="KW-0813">Transport</keyword>
<dbReference type="PANTHER" id="PTHR13344">
    <property type="entry name" value="NADH-UBIQUINONE OXIDOREDUCTASE"/>
    <property type="match status" value="1"/>
</dbReference>
<evidence type="ECO:0000256" key="6">
    <source>
        <dbReference type="ARBA" id="ARBA00022737"/>
    </source>
</evidence>
<reference evidence="12" key="1">
    <citation type="submission" date="2020-05" db="EMBL/GenBank/DDBJ databases">
        <title>Phylogenomic resolution of chytrid fungi.</title>
        <authorList>
            <person name="Stajich J.E."/>
            <person name="Amses K."/>
            <person name="Simmons R."/>
            <person name="Seto K."/>
            <person name="Myers J."/>
            <person name="Bonds A."/>
            <person name="Quandt C.A."/>
            <person name="Barry K."/>
            <person name="Liu P."/>
            <person name="Grigoriev I."/>
            <person name="Longcore J.E."/>
            <person name="James T.Y."/>
        </authorList>
    </citation>
    <scope>NUCLEOTIDE SEQUENCE</scope>
    <source>
        <strain evidence="12">JEL0513</strain>
    </source>
</reference>
<proteinExistence type="inferred from homology"/>
<dbReference type="AlphaFoldDB" id="A0AAD5STB9"/>
<keyword evidence="9" id="KW-1015">Disulfide bond</keyword>
<dbReference type="GO" id="GO:0005739">
    <property type="term" value="C:mitochondrion"/>
    <property type="evidence" value="ECO:0007669"/>
    <property type="project" value="UniProtKB-SubCell"/>
</dbReference>
<evidence type="ECO:0000256" key="8">
    <source>
        <dbReference type="ARBA" id="ARBA00023128"/>
    </source>
</evidence>
<keyword evidence="7" id="KW-0249">Electron transport</keyword>
<dbReference type="InterPro" id="IPR016680">
    <property type="entry name" value="NDUFA8"/>
</dbReference>
<evidence type="ECO:0000256" key="10">
    <source>
        <dbReference type="SAM" id="MobiDB-lite"/>
    </source>
</evidence>
<keyword evidence="13" id="KW-1185">Reference proteome</keyword>
<organism evidence="12 13">
    <name type="scientific">Physocladia obscura</name>
    <dbReference type="NCBI Taxonomy" id="109957"/>
    <lineage>
        <taxon>Eukaryota</taxon>
        <taxon>Fungi</taxon>
        <taxon>Fungi incertae sedis</taxon>
        <taxon>Chytridiomycota</taxon>
        <taxon>Chytridiomycota incertae sedis</taxon>
        <taxon>Chytridiomycetes</taxon>
        <taxon>Chytridiales</taxon>
        <taxon>Chytriomycetaceae</taxon>
        <taxon>Physocladia</taxon>
    </lineage>
</organism>
<feature type="non-terminal residue" evidence="12">
    <location>
        <position position="1"/>
    </location>
</feature>
<feature type="domain" description="CHCH" evidence="11">
    <location>
        <begin position="124"/>
        <end position="154"/>
    </location>
</feature>
<evidence type="ECO:0000256" key="4">
    <source>
        <dbReference type="ARBA" id="ARBA00022448"/>
    </source>
</evidence>
<evidence type="ECO:0000313" key="12">
    <source>
        <dbReference type="EMBL" id="KAJ3095808.1"/>
    </source>
</evidence>
<dbReference type="PANTHER" id="PTHR13344:SF0">
    <property type="entry name" value="NADH DEHYDROGENASE [UBIQUINONE] 1 ALPHA SUBCOMPLEX SUBUNIT 8"/>
    <property type="match status" value="1"/>
</dbReference>
<evidence type="ECO:0000256" key="7">
    <source>
        <dbReference type="ARBA" id="ARBA00022982"/>
    </source>
</evidence>
<evidence type="ECO:0000256" key="2">
    <source>
        <dbReference type="ARBA" id="ARBA00004173"/>
    </source>
</evidence>
<keyword evidence="6" id="KW-0677">Repeat</keyword>
<dbReference type="EMBL" id="JADGJH010002664">
    <property type="protein sequence ID" value="KAJ3095808.1"/>
    <property type="molecule type" value="Genomic_DNA"/>
</dbReference>
<accession>A0AAD5STB9</accession>
<gene>
    <name evidence="12" type="ORF">HK100_005726</name>
</gene>
<keyword evidence="5" id="KW-0679">Respiratory chain</keyword>
<evidence type="ECO:0000256" key="9">
    <source>
        <dbReference type="ARBA" id="ARBA00023157"/>
    </source>
</evidence>
<evidence type="ECO:0000256" key="3">
    <source>
        <dbReference type="ARBA" id="ARBA00010705"/>
    </source>
</evidence>
<sequence>MEMTKNEDNDEVDYGTANNNVGRDNQTLNRWLAIFVDGLWVDKTPMPDSIPHVPEVGLTSAPLESMAFHFAQYCKPYSEDFMLCKNGTQDPEKCLKEGRRVTRCALDLKIDIILNRINKLKANCDEEWKKHWECLDVKNHNLWQCRNQEKAFNDWYYKDDTRDPRGSDTCSLEEEPVPQVKI</sequence>
<dbReference type="InterPro" id="IPR010625">
    <property type="entry name" value="CHCH"/>
</dbReference>
<evidence type="ECO:0000259" key="11">
    <source>
        <dbReference type="Pfam" id="PF06747"/>
    </source>
</evidence>
<evidence type="ECO:0000256" key="5">
    <source>
        <dbReference type="ARBA" id="ARBA00022660"/>
    </source>
</evidence>
<feature type="region of interest" description="Disordered" evidence="10">
    <location>
        <begin position="1"/>
        <end position="20"/>
    </location>
</feature>
<keyword evidence="8" id="KW-0496">Mitochondrion</keyword>
<comment type="subcellular location">
    <subcellularLocation>
        <location evidence="2">Mitochondrion</location>
    </subcellularLocation>
</comment>
<dbReference type="Pfam" id="PF06747">
    <property type="entry name" value="CHCH"/>
    <property type="match status" value="1"/>
</dbReference>
<evidence type="ECO:0000313" key="13">
    <source>
        <dbReference type="Proteomes" id="UP001211907"/>
    </source>
</evidence>
<evidence type="ECO:0000256" key="1">
    <source>
        <dbReference type="ARBA" id="ARBA00003195"/>
    </source>
</evidence>
<comment type="function">
    <text evidence="1">Accessory subunit of the mitochondrial membrane respiratory chain NADH dehydrogenase (Complex I), that is believed not to be involved in catalysis. Complex I functions in the transfer of electrons from NADH to the respiratory chain. The immediate electron acceptor for the enzyme is believed to be ubiquinone.</text>
</comment>
<dbReference type="GO" id="GO:0006120">
    <property type="term" value="P:mitochondrial electron transport, NADH to ubiquinone"/>
    <property type="evidence" value="ECO:0007669"/>
    <property type="project" value="InterPro"/>
</dbReference>
<name>A0AAD5STB9_9FUNG</name>
<dbReference type="PROSITE" id="PS51808">
    <property type="entry name" value="CHCH"/>
    <property type="match status" value="1"/>
</dbReference>
<comment type="caution">
    <text evidence="12">The sequence shown here is derived from an EMBL/GenBank/DDBJ whole genome shotgun (WGS) entry which is preliminary data.</text>
</comment>
<comment type="similarity">
    <text evidence="3">Belongs to the complex I NDUFA8 subunit family.</text>
</comment>
<dbReference type="Proteomes" id="UP001211907">
    <property type="component" value="Unassembled WGS sequence"/>
</dbReference>